<dbReference type="InterPro" id="IPR003453">
    <property type="entry name" value="ABC_MlaE_roteobac"/>
</dbReference>
<keyword evidence="1" id="KW-0812">Transmembrane</keyword>
<keyword evidence="1" id="KW-0997">Cell inner membrane</keyword>
<dbReference type="EMBL" id="CP018800">
    <property type="protein sequence ID" value="ATX81407.1"/>
    <property type="molecule type" value="Genomic_DNA"/>
</dbReference>
<dbReference type="InterPro" id="IPR030802">
    <property type="entry name" value="Permease_MalE"/>
</dbReference>
<feature type="transmembrane region" description="Helical" evidence="1">
    <location>
        <begin position="356"/>
        <end position="379"/>
    </location>
</feature>
<dbReference type="Pfam" id="PF02405">
    <property type="entry name" value="MlaE"/>
    <property type="match status" value="1"/>
</dbReference>
<dbReference type="PANTHER" id="PTHR30188">
    <property type="entry name" value="ABC TRANSPORTER PERMEASE PROTEIN-RELATED"/>
    <property type="match status" value="1"/>
</dbReference>
<dbReference type="NCBIfam" id="TIGR00056">
    <property type="entry name" value="MlaE family lipid ABC transporter permease subunit"/>
    <property type="match status" value="1"/>
</dbReference>
<feature type="transmembrane region" description="Helical" evidence="1">
    <location>
        <begin position="271"/>
        <end position="301"/>
    </location>
</feature>
<keyword evidence="1" id="KW-0472">Membrane</keyword>
<proteinExistence type="inferred from homology"/>
<evidence type="ECO:0000313" key="2">
    <source>
        <dbReference type="EMBL" id="ATX81407.1"/>
    </source>
</evidence>
<keyword evidence="3" id="KW-1185">Reference proteome</keyword>
<keyword evidence="1" id="KW-1003">Cell membrane</keyword>
<comment type="caution">
    <text evidence="1">Lacks conserved residue(s) required for the propagation of feature annotation.</text>
</comment>
<evidence type="ECO:0000256" key="1">
    <source>
        <dbReference type="RuleBase" id="RU362044"/>
    </source>
</evidence>
<accession>A0A2K8L291</accession>
<evidence type="ECO:0000313" key="3">
    <source>
        <dbReference type="Proteomes" id="UP000231637"/>
    </source>
</evidence>
<dbReference type="RefSeq" id="WP_100264875.1">
    <property type="nucleotide sequence ID" value="NZ_CP018800.1"/>
</dbReference>
<comment type="subcellular location">
    <subcellularLocation>
        <location evidence="1">Cell inner membrane</location>
        <topology evidence="1">Multi-pass membrane protein</topology>
    </subcellularLocation>
</comment>
<reference evidence="2 3" key="1">
    <citation type="submission" date="2016-12" db="EMBL/GenBank/DDBJ databases">
        <title>Isolation and genomic insights into novel planktonic Zetaproteobacteria from stratified waters of the Chesapeake Bay.</title>
        <authorList>
            <person name="McAllister S.M."/>
            <person name="Kato S."/>
            <person name="Chan C.S."/>
            <person name="Chiu B.K."/>
            <person name="Field E.K."/>
        </authorList>
    </citation>
    <scope>NUCLEOTIDE SEQUENCE [LARGE SCALE GENOMIC DNA]</scope>
    <source>
        <strain evidence="2 3">CP-8</strain>
    </source>
</reference>
<protein>
    <submittedName>
        <fullName evidence="2">Phospholipid/cholesterol/gamma-HCH transport system permease protein</fullName>
    </submittedName>
</protein>
<dbReference type="Proteomes" id="UP000231637">
    <property type="component" value="Chromosome"/>
</dbReference>
<organism evidence="2 3">
    <name type="scientific">Mariprofundus ferrinatatus</name>
    <dbReference type="NCBI Taxonomy" id="1921087"/>
    <lineage>
        <taxon>Bacteria</taxon>
        <taxon>Pseudomonadati</taxon>
        <taxon>Pseudomonadota</taxon>
        <taxon>Candidatius Mariprofundia</taxon>
        <taxon>Mariprofundales</taxon>
        <taxon>Mariprofundaceae</taxon>
        <taxon>Mariprofundus</taxon>
    </lineage>
</organism>
<name>A0A2K8L291_9PROT</name>
<sequence>MQSTQSQKARIERHKSKSGAILLKSFGNWTIDALRDVSDKLDSYSGEYRNTSIQWDLSNIGEIDSAGMLLFIHHYDLLKSNNCPIELTGIKSEHDKLYALLRKFTAGKSVLPEAALSSRLLKPFNTVGRKCIAFVLDTMEFFTFIGEHFTSLFNSLLHPRSIRIGAIVKNIEDAGVHAMPIVALTSFLIGVVIAYQGAVQLEKFGANIFIVDMIGISVTRELAPLITAIVVAGRTGSFYTAQLGVMKITEEIDAMRTMGFDPHCFLVLPRILALMIILPLMIFFADLVGIAGGMFISHVHLNLSYAEFLNRLQNVLEIKHLWIGIAKGPFFAWLIAAVGCFRGFQVSKNTESIGRYTTISVVNAIFLVIACDALFSVLLTELGL</sequence>
<dbReference type="InterPro" id="IPR036513">
    <property type="entry name" value="STAS_dom_sf"/>
</dbReference>
<gene>
    <name evidence="2" type="ORF">Ga0123462_0536</name>
</gene>
<dbReference type="GO" id="GO:0005548">
    <property type="term" value="F:phospholipid transporter activity"/>
    <property type="evidence" value="ECO:0007669"/>
    <property type="project" value="TreeGrafter"/>
</dbReference>
<feature type="transmembrane region" description="Helical" evidence="1">
    <location>
        <begin position="321"/>
        <end position="344"/>
    </location>
</feature>
<dbReference type="AlphaFoldDB" id="A0A2K8L291"/>
<keyword evidence="1" id="KW-1133">Transmembrane helix</keyword>
<dbReference type="SUPFAM" id="SSF52091">
    <property type="entry name" value="SpoIIaa-like"/>
    <property type="match status" value="1"/>
</dbReference>
<dbReference type="KEGG" id="mfn:Ga0123462_0536"/>
<dbReference type="OrthoDB" id="5297228at2"/>
<dbReference type="GO" id="GO:0043190">
    <property type="term" value="C:ATP-binding cassette (ABC) transporter complex"/>
    <property type="evidence" value="ECO:0007669"/>
    <property type="project" value="InterPro"/>
</dbReference>
<dbReference type="PANTHER" id="PTHR30188:SF3">
    <property type="entry name" value="ABC TRANSPORTER PERMEASE"/>
    <property type="match status" value="1"/>
</dbReference>
<comment type="similarity">
    <text evidence="1">Belongs to the MlaE permease family.</text>
</comment>